<proteinExistence type="predicted"/>
<evidence type="ECO:0000259" key="4">
    <source>
        <dbReference type="PROSITE" id="PS50987"/>
    </source>
</evidence>
<dbReference type="PRINTS" id="PR00778">
    <property type="entry name" value="HTHARSR"/>
</dbReference>
<dbReference type="PROSITE" id="PS50987">
    <property type="entry name" value="HTH_ARSR_2"/>
    <property type="match status" value="1"/>
</dbReference>
<keyword evidence="2" id="KW-0238">DNA-binding</keyword>
<dbReference type="Pfam" id="PF01022">
    <property type="entry name" value="HTH_5"/>
    <property type="match status" value="1"/>
</dbReference>
<dbReference type="PANTHER" id="PTHR43132:SF6">
    <property type="entry name" value="HTH-TYPE TRANSCRIPTIONAL REPRESSOR CZRA"/>
    <property type="match status" value="1"/>
</dbReference>
<dbReference type="AlphaFoldDB" id="A0A9D1NEZ0"/>
<dbReference type="InterPro" id="IPR051011">
    <property type="entry name" value="Metal_resp_trans_reg"/>
</dbReference>
<dbReference type="EMBL" id="DVOJ01000015">
    <property type="protein sequence ID" value="HIV01830.1"/>
    <property type="molecule type" value="Genomic_DNA"/>
</dbReference>
<dbReference type="GO" id="GO:0003677">
    <property type="term" value="F:DNA binding"/>
    <property type="evidence" value="ECO:0007669"/>
    <property type="project" value="UniProtKB-KW"/>
</dbReference>
<evidence type="ECO:0000256" key="2">
    <source>
        <dbReference type="ARBA" id="ARBA00023125"/>
    </source>
</evidence>
<organism evidence="5 6">
    <name type="scientific">Candidatus Caccopulliclostridium gallistercoris</name>
    <dbReference type="NCBI Taxonomy" id="2840719"/>
    <lineage>
        <taxon>Bacteria</taxon>
        <taxon>Bacillati</taxon>
        <taxon>Bacillota</taxon>
        <taxon>Clostridia</taxon>
        <taxon>Candidatus Caccopulliclostridium</taxon>
    </lineage>
</organism>
<evidence type="ECO:0000313" key="6">
    <source>
        <dbReference type="Proteomes" id="UP000886861"/>
    </source>
</evidence>
<dbReference type="CDD" id="cd00090">
    <property type="entry name" value="HTH_ARSR"/>
    <property type="match status" value="1"/>
</dbReference>
<gene>
    <name evidence="5" type="ORF">IAA62_04695</name>
</gene>
<keyword evidence="3" id="KW-0804">Transcription</keyword>
<accession>A0A9D1NEZ0</accession>
<dbReference type="InterPro" id="IPR036390">
    <property type="entry name" value="WH_DNA-bd_sf"/>
</dbReference>
<dbReference type="InterPro" id="IPR001845">
    <property type="entry name" value="HTH_ArsR_DNA-bd_dom"/>
</dbReference>
<feature type="domain" description="HTH arsR-type" evidence="4">
    <location>
        <begin position="20"/>
        <end position="114"/>
    </location>
</feature>
<dbReference type="InterPro" id="IPR011991">
    <property type="entry name" value="ArsR-like_HTH"/>
</dbReference>
<protein>
    <submittedName>
        <fullName evidence="5">Winged helix-turn-helix transcriptional regulator</fullName>
    </submittedName>
</protein>
<evidence type="ECO:0000256" key="1">
    <source>
        <dbReference type="ARBA" id="ARBA00023015"/>
    </source>
</evidence>
<dbReference type="SUPFAM" id="SSF46785">
    <property type="entry name" value="Winged helix' DNA-binding domain"/>
    <property type="match status" value="1"/>
</dbReference>
<dbReference type="Gene3D" id="1.10.10.10">
    <property type="entry name" value="Winged helix-like DNA-binding domain superfamily/Winged helix DNA-binding domain"/>
    <property type="match status" value="1"/>
</dbReference>
<evidence type="ECO:0000313" key="5">
    <source>
        <dbReference type="EMBL" id="HIV01830.1"/>
    </source>
</evidence>
<keyword evidence="1" id="KW-0805">Transcription regulation</keyword>
<dbReference type="NCBIfam" id="NF033788">
    <property type="entry name" value="HTH_metalloreg"/>
    <property type="match status" value="1"/>
</dbReference>
<dbReference type="Proteomes" id="UP000886861">
    <property type="component" value="Unassembled WGS sequence"/>
</dbReference>
<dbReference type="GO" id="GO:0003700">
    <property type="term" value="F:DNA-binding transcription factor activity"/>
    <property type="evidence" value="ECO:0007669"/>
    <property type="project" value="InterPro"/>
</dbReference>
<dbReference type="InterPro" id="IPR036388">
    <property type="entry name" value="WH-like_DNA-bd_sf"/>
</dbReference>
<evidence type="ECO:0000256" key="3">
    <source>
        <dbReference type="ARBA" id="ARBA00023163"/>
    </source>
</evidence>
<sequence>MSKFLLLKDSAKKEILDYMPSKSVTEKLADYFSNFSDYTRVKIISCLSMCDMCVSDLSLLLEINQTTLSHQLKLLKDKGIVSCRRDGKIILYKLENKSVNNLMLNAVNAISSSARQA</sequence>
<name>A0A9D1NEZ0_9FIRM</name>
<comment type="caution">
    <text evidence="5">The sequence shown here is derived from an EMBL/GenBank/DDBJ whole genome shotgun (WGS) entry which is preliminary data.</text>
</comment>
<reference evidence="5" key="1">
    <citation type="submission" date="2020-10" db="EMBL/GenBank/DDBJ databases">
        <authorList>
            <person name="Gilroy R."/>
        </authorList>
    </citation>
    <scope>NUCLEOTIDE SEQUENCE</scope>
    <source>
        <strain evidence="5">CHK186-9395</strain>
    </source>
</reference>
<reference evidence="5" key="2">
    <citation type="journal article" date="2021" name="PeerJ">
        <title>Extensive microbial diversity within the chicken gut microbiome revealed by metagenomics and culture.</title>
        <authorList>
            <person name="Gilroy R."/>
            <person name="Ravi A."/>
            <person name="Getino M."/>
            <person name="Pursley I."/>
            <person name="Horton D.L."/>
            <person name="Alikhan N.F."/>
            <person name="Baker D."/>
            <person name="Gharbi K."/>
            <person name="Hall N."/>
            <person name="Watson M."/>
            <person name="Adriaenssens E.M."/>
            <person name="Foster-Nyarko E."/>
            <person name="Jarju S."/>
            <person name="Secka A."/>
            <person name="Antonio M."/>
            <person name="Oren A."/>
            <person name="Chaudhuri R.R."/>
            <person name="La Ragione R."/>
            <person name="Hildebrand F."/>
            <person name="Pallen M.J."/>
        </authorList>
    </citation>
    <scope>NUCLEOTIDE SEQUENCE</scope>
    <source>
        <strain evidence="5">CHK186-9395</strain>
    </source>
</reference>
<dbReference type="SMART" id="SM00418">
    <property type="entry name" value="HTH_ARSR"/>
    <property type="match status" value="1"/>
</dbReference>
<dbReference type="PANTHER" id="PTHR43132">
    <property type="entry name" value="ARSENICAL RESISTANCE OPERON REPRESSOR ARSR-RELATED"/>
    <property type="match status" value="1"/>
</dbReference>